<dbReference type="EnsemblMetazoa" id="GPPI050389-RA">
    <property type="protein sequence ID" value="GPPI050389-PA"/>
    <property type="gene ID" value="GPPI050389"/>
</dbReference>
<evidence type="ECO:0000313" key="2">
    <source>
        <dbReference type="Proteomes" id="UP000092460"/>
    </source>
</evidence>
<dbReference type="EMBL" id="JXJN01026576">
    <property type="status" value="NOT_ANNOTATED_CDS"/>
    <property type="molecule type" value="Genomic_DNA"/>
</dbReference>
<dbReference type="EMBL" id="JXJN01026575">
    <property type="status" value="NOT_ANNOTATED_CDS"/>
    <property type="molecule type" value="Genomic_DNA"/>
</dbReference>
<dbReference type="AlphaFoldDB" id="A0A1B0C6E4"/>
<keyword evidence="2" id="KW-1185">Reference proteome</keyword>
<name>A0A1B0C6E4_9MUSC</name>
<dbReference type="VEuPathDB" id="VectorBase:GPPI050389"/>
<protein>
    <submittedName>
        <fullName evidence="1">Uncharacterized protein</fullName>
    </submittedName>
</protein>
<proteinExistence type="predicted"/>
<accession>A0A1B0C6E4</accession>
<reference evidence="2" key="1">
    <citation type="submission" date="2015-01" db="EMBL/GenBank/DDBJ databases">
        <authorList>
            <person name="Aksoy S."/>
            <person name="Warren W."/>
            <person name="Wilson R.K."/>
        </authorList>
    </citation>
    <scope>NUCLEOTIDE SEQUENCE [LARGE SCALE GENOMIC DNA]</scope>
    <source>
        <strain evidence="2">IAEA</strain>
    </source>
</reference>
<organism evidence="1 2">
    <name type="scientific">Glossina palpalis gambiensis</name>
    <dbReference type="NCBI Taxonomy" id="67801"/>
    <lineage>
        <taxon>Eukaryota</taxon>
        <taxon>Metazoa</taxon>
        <taxon>Ecdysozoa</taxon>
        <taxon>Arthropoda</taxon>
        <taxon>Hexapoda</taxon>
        <taxon>Insecta</taxon>
        <taxon>Pterygota</taxon>
        <taxon>Neoptera</taxon>
        <taxon>Endopterygota</taxon>
        <taxon>Diptera</taxon>
        <taxon>Brachycera</taxon>
        <taxon>Muscomorpha</taxon>
        <taxon>Hippoboscoidea</taxon>
        <taxon>Glossinidae</taxon>
        <taxon>Glossina</taxon>
    </lineage>
</organism>
<reference evidence="1" key="2">
    <citation type="submission" date="2020-05" db="UniProtKB">
        <authorList>
            <consortium name="EnsemblMetazoa"/>
        </authorList>
    </citation>
    <scope>IDENTIFICATION</scope>
    <source>
        <strain evidence="1">IAEA</strain>
    </source>
</reference>
<dbReference type="Proteomes" id="UP000092460">
    <property type="component" value="Unassembled WGS sequence"/>
</dbReference>
<evidence type="ECO:0000313" key="1">
    <source>
        <dbReference type="EnsemblMetazoa" id="GPPI050389-PA"/>
    </source>
</evidence>
<sequence length="109" mass="13054">MNEKATENEIYRLYNMFNVMQINFMVEIWVHYWILLDLTNYAITARNQAKALVRLLGCMSSENLVTAPKPKHSRKEARRHRDYHAVDNDIVLTIIFIKRRLLKIWAYSL</sequence>